<dbReference type="PANTHER" id="PTHR12596:SF1">
    <property type="entry name" value="EXPORTIN-4"/>
    <property type="match status" value="1"/>
</dbReference>
<keyword evidence="11" id="KW-1185">Reference proteome</keyword>
<dbReference type="OrthoDB" id="5548448at2759"/>
<name>A0A1X2I0W5_9FUNG</name>
<comment type="similarity">
    <text evidence="3">Belongs to the exportin family.</text>
</comment>
<dbReference type="STRING" id="90262.A0A1X2I0W5"/>
<dbReference type="GO" id="GO:0005737">
    <property type="term" value="C:cytoplasm"/>
    <property type="evidence" value="ECO:0007669"/>
    <property type="project" value="UniProtKB-SubCell"/>
</dbReference>
<evidence type="ECO:0000256" key="7">
    <source>
        <dbReference type="ARBA" id="ARBA00023242"/>
    </source>
</evidence>
<dbReference type="GO" id="GO:0006611">
    <property type="term" value="P:protein export from nucleus"/>
    <property type="evidence" value="ECO:0007669"/>
    <property type="project" value="TreeGrafter"/>
</dbReference>
<feature type="region of interest" description="Disordered" evidence="9">
    <location>
        <begin position="248"/>
        <end position="275"/>
    </location>
</feature>
<evidence type="ECO:0000256" key="3">
    <source>
        <dbReference type="ARBA" id="ARBA00009466"/>
    </source>
</evidence>
<accession>A0A1X2I0W5</accession>
<evidence type="ECO:0000313" key="10">
    <source>
        <dbReference type="EMBL" id="ORZ06031.1"/>
    </source>
</evidence>
<keyword evidence="5" id="KW-0963">Cytoplasm</keyword>
<organism evidence="10 11">
    <name type="scientific">Absidia repens</name>
    <dbReference type="NCBI Taxonomy" id="90262"/>
    <lineage>
        <taxon>Eukaryota</taxon>
        <taxon>Fungi</taxon>
        <taxon>Fungi incertae sedis</taxon>
        <taxon>Mucoromycota</taxon>
        <taxon>Mucoromycotina</taxon>
        <taxon>Mucoromycetes</taxon>
        <taxon>Mucorales</taxon>
        <taxon>Cunninghamellaceae</taxon>
        <taxon>Absidia</taxon>
    </lineage>
</organism>
<keyword evidence="6" id="KW-0653">Protein transport</keyword>
<comment type="subcellular location">
    <subcellularLocation>
        <location evidence="2">Cytoplasm</location>
    </subcellularLocation>
    <subcellularLocation>
        <location evidence="1">Nucleus</location>
    </subcellularLocation>
</comment>
<dbReference type="Gene3D" id="1.25.10.10">
    <property type="entry name" value="Leucine-rich Repeat Variant"/>
    <property type="match status" value="1"/>
</dbReference>
<dbReference type="GO" id="GO:0005643">
    <property type="term" value="C:nuclear pore"/>
    <property type="evidence" value="ECO:0007669"/>
    <property type="project" value="TreeGrafter"/>
</dbReference>
<evidence type="ECO:0000256" key="4">
    <source>
        <dbReference type="ARBA" id="ARBA00022448"/>
    </source>
</evidence>
<keyword evidence="7" id="KW-0539">Nucleus</keyword>
<dbReference type="GO" id="GO:0005049">
    <property type="term" value="F:nuclear export signal receptor activity"/>
    <property type="evidence" value="ECO:0007669"/>
    <property type="project" value="InterPro"/>
</dbReference>
<dbReference type="InterPro" id="IPR016024">
    <property type="entry name" value="ARM-type_fold"/>
</dbReference>
<dbReference type="InterPro" id="IPR044189">
    <property type="entry name" value="XPO4/7-like"/>
</dbReference>
<dbReference type="InterPro" id="IPR011989">
    <property type="entry name" value="ARM-like"/>
</dbReference>
<evidence type="ECO:0000313" key="11">
    <source>
        <dbReference type="Proteomes" id="UP000193560"/>
    </source>
</evidence>
<evidence type="ECO:0000256" key="5">
    <source>
        <dbReference type="ARBA" id="ARBA00022490"/>
    </source>
</evidence>
<dbReference type="Proteomes" id="UP000193560">
    <property type="component" value="Unassembled WGS sequence"/>
</dbReference>
<evidence type="ECO:0000256" key="8">
    <source>
        <dbReference type="ARBA" id="ARBA00040444"/>
    </source>
</evidence>
<dbReference type="AlphaFoldDB" id="A0A1X2I0W5"/>
<dbReference type="PANTHER" id="PTHR12596">
    <property type="entry name" value="EXPORTIN 4,7-RELATED"/>
    <property type="match status" value="1"/>
</dbReference>
<dbReference type="SUPFAM" id="SSF48371">
    <property type="entry name" value="ARM repeat"/>
    <property type="match status" value="1"/>
</dbReference>
<evidence type="ECO:0000256" key="9">
    <source>
        <dbReference type="SAM" id="MobiDB-lite"/>
    </source>
</evidence>
<evidence type="ECO:0000256" key="2">
    <source>
        <dbReference type="ARBA" id="ARBA00004496"/>
    </source>
</evidence>
<dbReference type="EMBL" id="MCGE01000041">
    <property type="protein sequence ID" value="ORZ06031.1"/>
    <property type="molecule type" value="Genomic_DNA"/>
</dbReference>
<reference evidence="10 11" key="1">
    <citation type="submission" date="2016-07" db="EMBL/GenBank/DDBJ databases">
        <title>Pervasive Adenine N6-methylation of Active Genes in Fungi.</title>
        <authorList>
            <consortium name="DOE Joint Genome Institute"/>
            <person name="Mondo S.J."/>
            <person name="Dannebaum R.O."/>
            <person name="Kuo R.C."/>
            <person name="Labutti K."/>
            <person name="Haridas S."/>
            <person name="Kuo A."/>
            <person name="Salamov A."/>
            <person name="Ahrendt S.R."/>
            <person name="Lipzen A."/>
            <person name="Sullivan W."/>
            <person name="Andreopoulos W.B."/>
            <person name="Clum A."/>
            <person name="Lindquist E."/>
            <person name="Daum C."/>
            <person name="Ramamoorthy G.K."/>
            <person name="Gryganskyi A."/>
            <person name="Culley D."/>
            <person name="Magnuson J.K."/>
            <person name="James T.Y."/>
            <person name="O'Malley M.A."/>
            <person name="Stajich J.E."/>
            <person name="Spatafora J.W."/>
            <person name="Visel A."/>
            <person name="Grigoriev I.V."/>
        </authorList>
    </citation>
    <scope>NUCLEOTIDE SEQUENCE [LARGE SCALE GENOMIC DNA]</scope>
    <source>
        <strain evidence="10 11">NRRL 1336</strain>
    </source>
</reference>
<keyword evidence="4" id="KW-0813">Transport</keyword>
<gene>
    <name evidence="10" type="ORF">BCR42DRAFT_427534</name>
</gene>
<evidence type="ECO:0000256" key="1">
    <source>
        <dbReference type="ARBA" id="ARBA00004123"/>
    </source>
</evidence>
<comment type="caution">
    <text evidence="10">The sequence shown here is derived from an EMBL/GenBank/DDBJ whole genome shotgun (WGS) entry which is preliminary data.</text>
</comment>
<sequence>MSSTPQELEASVVAAQFEEACSDFQIPATRAAAEHILTEFRQLPKVLPICRYILEQASSPMVQFQVALAIGEVAVRDYPLYPLEELVQLKNYMIEYCLHHPKLPKYVRDQLLSAVSLITKRSLFDVSDQDKQAIILHIKQLLSFDTEHAQVLGVALGNALTDQFSSTKSSTVGLNWEFHHKTKTFFELHMLYPLFQELATKLHAVVSASSINLTPLPTPAPPLLTELLVLSEKILNWEFESTNTKPKLPGTFARSTDNDDNDFEKENGPTSVQATSSNFPKEWLPVLGNNEFIWLYFMADELVQTDDALSYRCLQCLIKLAGLKEDFFNQDGNAIKQYATTMMHGIMKMMTRISNNGVEPEALTEQGPQMLGTIQMAHRLLENIPAGVLCAISEFFQFLNQIQQLTICCLHGTVSDIDEGWISEACDECLQTWVTLANIVQPIDPRDTSFRQGLSESELHHLAEYLRSVTYQVVEKYMEMQLERAKLVVNDVEEEDEIESGIKDWDTYGDQLTCMGTLGRLNPHQCLAHLQRLLNDRIHRFQLCFTDEIAANTELLLLHEQLHWIILMTAFILADTGDGEQPMVPDSIMQLSGSQAPDQDQVVQISNQVLELLRFYSSFGPNTVEASNCSPRVAETLIWFMERWSKTFLLVNENDYGFMSPNIAKAFGQPGPSDGQGVRILEFFIEQMKSNFMLWNADPDVLSQLVRWLNVCGTSLNLKATLVQSSAFPELIKFITSNLEQLPEAIHNYLVQTIGTISSGVNDAATRNSYLDLIFRMMEERLGSILHRPDFTRHFQNAIVVNQVQNALDMFDGLALSCQFNNTVTIFGFLSRFFQSFHQLMEIYKDVPEVQLSILQLLADMTGRLDMAVLEKDQKQGLYQFIMEIIRLYGAFNHGKRRLHTQEEEADRPYEDICTVLVLLINVMASEFEANGGGFNNQANIPTAADNGLVPGVADVVLFGVNTIIPMIDMEMLKIPNLCQYYVKLVSHLIEQFPDKLTGLPAPLFDNLIASLEFGIGHAIADINILTLQAVAPFGLWATQQKYNKGISDSVKRALSKLLGELLNVLLFLHLDASVVNAASDALLALICADHDMYGGLVNQIITQQPAELQPRLLNAFNELDQATPKHLSASPSKEMTQIFKDSLLVFLMDVRAVLRVK</sequence>
<evidence type="ECO:0000256" key="6">
    <source>
        <dbReference type="ARBA" id="ARBA00022927"/>
    </source>
</evidence>
<protein>
    <recommendedName>
        <fullName evidence="8">Exportin-4</fullName>
    </recommendedName>
</protein>
<proteinExistence type="inferred from homology"/>